<dbReference type="InterPro" id="IPR033138">
    <property type="entry name" value="Cu_oxidase_CS"/>
</dbReference>
<feature type="chain" id="PRO_5038686590" evidence="5">
    <location>
        <begin position="28"/>
        <end position="560"/>
    </location>
</feature>
<feature type="domain" description="Plastocyanin-like" evidence="7">
    <location>
        <begin position="95"/>
        <end position="208"/>
    </location>
</feature>
<evidence type="ECO:0000313" key="8">
    <source>
        <dbReference type="EMBL" id="TLS50021.1"/>
    </source>
</evidence>
<evidence type="ECO:0000256" key="1">
    <source>
        <dbReference type="ARBA" id="ARBA00022723"/>
    </source>
</evidence>
<feature type="compositionally biased region" description="Polar residues" evidence="4">
    <location>
        <begin position="47"/>
        <end position="58"/>
    </location>
</feature>
<evidence type="ECO:0000256" key="5">
    <source>
        <dbReference type="SAM" id="SignalP"/>
    </source>
</evidence>
<organism evidence="8 9">
    <name type="scientific">Paenibacillus antri</name>
    <dbReference type="NCBI Taxonomy" id="2582848"/>
    <lineage>
        <taxon>Bacteria</taxon>
        <taxon>Bacillati</taxon>
        <taxon>Bacillota</taxon>
        <taxon>Bacilli</taxon>
        <taxon>Bacillales</taxon>
        <taxon>Paenibacillaceae</taxon>
        <taxon>Paenibacillus</taxon>
    </lineage>
</organism>
<comment type="caution">
    <text evidence="8">The sequence shown here is derived from an EMBL/GenBank/DDBJ whole genome shotgun (WGS) entry which is preliminary data.</text>
</comment>
<dbReference type="GO" id="GO:0016491">
    <property type="term" value="F:oxidoreductase activity"/>
    <property type="evidence" value="ECO:0007669"/>
    <property type="project" value="UniProtKB-KW"/>
</dbReference>
<dbReference type="Pfam" id="PF07732">
    <property type="entry name" value="Cu-oxidase_3"/>
    <property type="match status" value="1"/>
</dbReference>
<protein>
    <submittedName>
        <fullName evidence="8">Multicopper oxidase family protein</fullName>
    </submittedName>
</protein>
<proteinExistence type="predicted"/>
<evidence type="ECO:0000313" key="9">
    <source>
        <dbReference type="Proteomes" id="UP000309676"/>
    </source>
</evidence>
<dbReference type="PROSITE" id="PS00079">
    <property type="entry name" value="MULTICOPPER_OXIDASE1"/>
    <property type="match status" value="1"/>
</dbReference>
<feature type="domain" description="Plastocyanin-like" evidence="6">
    <location>
        <begin position="284"/>
        <end position="366"/>
    </location>
</feature>
<keyword evidence="2" id="KW-0560">Oxidoreductase</keyword>
<dbReference type="AlphaFoldDB" id="A0A5R9G2H3"/>
<dbReference type="Pfam" id="PF07731">
    <property type="entry name" value="Cu-oxidase_2"/>
    <property type="match status" value="2"/>
</dbReference>
<dbReference type="Gene3D" id="2.60.40.420">
    <property type="entry name" value="Cupredoxins - blue copper proteins"/>
    <property type="match status" value="2"/>
</dbReference>
<dbReference type="RefSeq" id="WP_138196505.1">
    <property type="nucleotide sequence ID" value="NZ_VCIW01000017.1"/>
</dbReference>
<keyword evidence="1" id="KW-0479">Metal-binding</keyword>
<accession>A0A5R9G2H3</accession>
<dbReference type="PROSITE" id="PS51257">
    <property type="entry name" value="PROKAR_LIPOPROTEIN"/>
    <property type="match status" value="1"/>
</dbReference>
<dbReference type="GO" id="GO:0005507">
    <property type="term" value="F:copper ion binding"/>
    <property type="evidence" value="ECO:0007669"/>
    <property type="project" value="InterPro"/>
</dbReference>
<reference evidence="8 9" key="1">
    <citation type="submission" date="2019-05" db="EMBL/GenBank/DDBJ databases">
        <authorList>
            <person name="Narsing Rao M.P."/>
            <person name="Li W.J."/>
        </authorList>
    </citation>
    <scope>NUCLEOTIDE SEQUENCE [LARGE SCALE GENOMIC DNA]</scope>
    <source>
        <strain evidence="8 9">SYSU_K30003</strain>
    </source>
</reference>
<feature type="domain" description="Plastocyanin-like" evidence="6">
    <location>
        <begin position="434"/>
        <end position="542"/>
    </location>
</feature>
<dbReference type="InterPro" id="IPR011706">
    <property type="entry name" value="Cu-oxidase_C"/>
</dbReference>
<dbReference type="PANTHER" id="PTHR11709:SF394">
    <property type="entry name" value="FI03373P-RELATED"/>
    <property type="match status" value="1"/>
</dbReference>
<dbReference type="InterPro" id="IPR045087">
    <property type="entry name" value="Cu-oxidase_fam"/>
</dbReference>
<feature type="region of interest" description="Disordered" evidence="4">
    <location>
        <begin position="38"/>
        <end position="74"/>
    </location>
</feature>
<keyword evidence="5" id="KW-0732">Signal</keyword>
<dbReference type="CDD" id="cd04202">
    <property type="entry name" value="CuRO_D2_2dMcoN_like"/>
    <property type="match status" value="2"/>
</dbReference>
<gene>
    <name evidence="8" type="ORF">FE782_22035</name>
</gene>
<sequence length="560" mass="61231">MRRNISKKYAKPLLVLGTLTASLLIVAGCNTDSMEGMDHSNMPGMEQENTNDAGSSGMENMDHSNMPGMSEGAQGSVDVPFEVLTGNSFTLTAQESHLMVNETNMRTAWTFNGTVPGPQLRVQLGEDIEVNLKNELKEPVTIHWHGLPVPNNMDGIPGVTMNAVQPGEVFTYKFKATVPGTYWYHSHQNGVVQVDKGLYGSFVVEDPNEPKADRDYTLVLDEWMEDGEMDHGSMDMDAMNMETDTEAGGNEGHAGMSEMSDMGDPSGMSDAEMMPLMYPIFTANGKSGSSISPLAVKEGETVRIRLVNAGFLSHPLYLQGHDFRVVSTDGQAINNPPPVDGRLLNIAPGERYDIEFIADNPGKWVLEERSKNPGAGGLAIPLVYEGAEGEFTRDTEQRTVLDLTQYGEAAGAQFSLTDAYDLEYTMDLNTESVDGHASYTINGEAFPETDPIMVNEGDLVKVRLVNNSPEDIHPMHLHGHFFQVLSRNGQPVEGSPLIKDTINILPGEEYVIAFKADNTGNWMFHCHDLGHASEGMVTQVNYEGFTPDFSVDPNAGNQPE</sequence>
<dbReference type="InterPro" id="IPR011707">
    <property type="entry name" value="Cu-oxidase-like_N"/>
</dbReference>
<evidence type="ECO:0000256" key="3">
    <source>
        <dbReference type="ARBA" id="ARBA00023008"/>
    </source>
</evidence>
<evidence type="ECO:0000256" key="4">
    <source>
        <dbReference type="SAM" id="MobiDB-lite"/>
    </source>
</evidence>
<keyword evidence="9" id="KW-1185">Reference proteome</keyword>
<evidence type="ECO:0000256" key="2">
    <source>
        <dbReference type="ARBA" id="ARBA00023002"/>
    </source>
</evidence>
<evidence type="ECO:0000259" key="6">
    <source>
        <dbReference type="Pfam" id="PF07731"/>
    </source>
</evidence>
<dbReference type="PANTHER" id="PTHR11709">
    <property type="entry name" value="MULTI-COPPER OXIDASE"/>
    <property type="match status" value="1"/>
</dbReference>
<dbReference type="InterPro" id="IPR002355">
    <property type="entry name" value="Cu_oxidase_Cu_BS"/>
</dbReference>
<name>A0A5R9G2H3_9BACL</name>
<dbReference type="Proteomes" id="UP000309676">
    <property type="component" value="Unassembled WGS sequence"/>
</dbReference>
<dbReference type="PROSITE" id="PS00080">
    <property type="entry name" value="MULTICOPPER_OXIDASE2"/>
    <property type="match status" value="1"/>
</dbReference>
<evidence type="ECO:0000259" key="7">
    <source>
        <dbReference type="Pfam" id="PF07732"/>
    </source>
</evidence>
<dbReference type="SUPFAM" id="SSF49503">
    <property type="entry name" value="Cupredoxins"/>
    <property type="match status" value="3"/>
</dbReference>
<dbReference type="EMBL" id="VCIW01000017">
    <property type="protein sequence ID" value="TLS50021.1"/>
    <property type="molecule type" value="Genomic_DNA"/>
</dbReference>
<keyword evidence="3" id="KW-0186">Copper</keyword>
<dbReference type="OrthoDB" id="9757546at2"/>
<feature type="signal peptide" evidence="5">
    <location>
        <begin position="1"/>
        <end position="27"/>
    </location>
</feature>
<dbReference type="InterPro" id="IPR008972">
    <property type="entry name" value="Cupredoxin"/>
</dbReference>